<sequence length="400" mass="44251">MHSVGLRTSYSAHCKTTSRHAAKDTPLKRVGRCPNRVPTAGSDPHTPLKARGTPWWSATMKLVLAVLLGLLLAAHVAADDDDDDHYSYSAKCGHTVYSCVKSDEHCWKEEVCEEGEKVACGDDWCAYPKVCKYDTTKKCKNVTKYKKECAAPKHTCVQELTECGDDACTYDEECQATKVCEIVEQEVKGYPAPASARASASAVAKGGPASAKASAVAVSKGTTYTTEPVKVCRKEYKCVPKDPCKTVYAQKCVHAELEEEKVYGDKTFEWMKPWEAGQKCGKGYCKEGYKCANVARKVCPEGVECGEKTCDPGYKCAREEVHCKEIPYTTPVCEDVKIGKCYMPHDWVDYKPECKTIWKCKEVECGDGYCAAGTACKKDWVPCKRTPKPKRKYSSEDSDD</sequence>
<reference evidence="2" key="1">
    <citation type="submission" date="2020-12" db="EMBL/GenBank/DDBJ databases">
        <authorList>
            <person name="Iha C."/>
        </authorList>
    </citation>
    <scope>NUCLEOTIDE SEQUENCE</scope>
</reference>
<name>A0A8S1JEQ7_9CHLO</name>
<evidence type="ECO:0000313" key="2">
    <source>
        <dbReference type="EMBL" id="CAD7704288.1"/>
    </source>
</evidence>
<dbReference type="Proteomes" id="UP000708148">
    <property type="component" value="Unassembled WGS sequence"/>
</dbReference>
<accession>A0A8S1JEQ7</accession>
<evidence type="ECO:0000313" key="3">
    <source>
        <dbReference type="Proteomes" id="UP000708148"/>
    </source>
</evidence>
<keyword evidence="3" id="KW-1185">Reference proteome</keyword>
<dbReference type="AlphaFoldDB" id="A0A8S1JEQ7"/>
<comment type="caution">
    <text evidence="2">The sequence shown here is derived from an EMBL/GenBank/DDBJ whole genome shotgun (WGS) entry which is preliminary data.</text>
</comment>
<protein>
    <submittedName>
        <fullName evidence="2">Uncharacterized protein</fullName>
    </submittedName>
</protein>
<gene>
    <name evidence="2" type="ORF">OSTQU699_LOCUS9643</name>
</gene>
<feature type="region of interest" description="Disordered" evidence="1">
    <location>
        <begin position="15"/>
        <end position="48"/>
    </location>
</feature>
<proteinExistence type="predicted"/>
<evidence type="ECO:0000256" key="1">
    <source>
        <dbReference type="SAM" id="MobiDB-lite"/>
    </source>
</evidence>
<dbReference type="EMBL" id="CAJHUC010002730">
    <property type="protein sequence ID" value="CAD7704288.1"/>
    <property type="molecule type" value="Genomic_DNA"/>
</dbReference>
<organism evidence="2 3">
    <name type="scientific">Ostreobium quekettii</name>
    <dbReference type="NCBI Taxonomy" id="121088"/>
    <lineage>
        <taxon>Eukaryota</taxon>
        <taxon>Viridiplantae</taxon>
        <taxon>Chlorophyta</taxon>
        <taxon>core chlorophytes</taxon>
        <taxon>Ulvophyceae</taxon>
        <taxon>TCBD clade</taxon>
        <taxon>Bryopsidales</taxon>
        <taxon>Ostreobineae</taxon>
        <taxon>Ostreobiaceae</taxon>
        <taxon>Ostreobium</taxon>
    </lineage>
</organism>